<feature type="compositionally biased region" description="Low complexity" evidence="1">
    <location>
        <begin position="764"/>
        <end position="781"/>
    </location>
</feature>
<evidence type="ECO:0000313" key="5">
    <source>
        <dbReference type="Proteomes" id="UP000184267"/>
    </source>
</evidence>
<evidence type="ECO:0000259" key="3">
    <source>
        <dbReference type="Pfam" id="PF20153"/>
    </source>
</evidence>
<protein>
    <recommendedName>
        <fullName evidence="3">DUF6535 domain-containing protein</fullName>
    </recommendedName>
</protein>
<dbReference type="STRING" id="154538.A0A1M2VC98"/>
<feature type="compositionally biased region" description="Pro residues" evidence="1">
    <location>
        <begin position="782"/>
        <end position="795"/>
    </location>
</feature>
<organism evidence="4 5">
    <name type="scientific">Trametes pubescens</name>
    <name type="common">White-rot fungus</name>
    <dbReference type="NCBI Taxonomy" id="154538"/>
    <lineage>
        <taxon>Eukaryota</taxon>
        <taxon>Fungi</taxon>
        <taxon>Dikarya</taxon>
        <taxon>Basidiomycota</taxon>
        <taxon>Agaricomycotina</taxon>
        <taxon>Agaricomycetes</taxon>
        <taxon>Polyporales</taxon>
        <taxon>Polyporaceae</taxon>
        <taxon>Trametes</taxon>
    </lineage>
</organism>
<evidence type="ECO:0000313" key="4">
    <source>
        <dbReference type="EMBL" id="OJT05163.1"/>
    </source>
</evidence>
<comment type="caution">
    <text evidence="4">The sequence shown here is derived from an EMBL/GenBank/DDBJ whole genome shotgun (WGS) entry which is preliminary data.</text>
</comment>
<accession>A0A1M2VC98</accession>
<keyword evidence="2" id="KW-0472">Membrane</keyword>
<feature type="region of interest" description="Disordered" evidence="1">
    <location>
        <begin position="704"/>
        <end position="737"/>
    </location>
</feature>
<dbReference type="OrthoDB" id="3185525at2759"/>
<keyword evidence="2" id="KW-0812">Transmembrane</keyword>
<sequence length="862" mass="94287">MDQSRNPGSASEAAHGSGTPPTIDPIQGSSHNPANTPIFDGAFIEMLPPGALGEELKTRETRYTGEDPKRDREEAWSKTTKIVQQYSDEMIKRWNAEIDTYLVFAGLFSAVLTAFNVESYLLLQPATPDPTLLALQQISLQLSSFSTGPPPVFVNSTHPAFQQGDPPPPPIPRAAIWLNTLWFSSLILSLSSASIGIMVKQWLNEYTSGISSESEAGTSRQTARLRQYRLNNLIKWHVGDIVNSIPVLLQVAVALFLVGLLVLLWTLHHTVAAVSTALAGLLGVFTLSTVVLPSIKSGCAYLSPQSLALYRIFRRGPTFVKIAIGHRIYPLTLYLLRRHRIMRTPLRRVAQALLLTWGPPMAPTWRGIEQSIIAKESQGLDADIIAEAYDAAMDPDLLATAAICLSGLEPGMHVVRCIERLQTIDENHFGVSPSQHLCAVVGSTGPVIYDLWADSLLCRCVPFQVQVVDSDYRLYLHFNHPKMLPPDCKLNGVERALKALAIAACHNVQLSFHWKLAYRPLLSIRAILVKCNRSHVPIGSTQYAVIAAHQIGLSKGPPDSQDAIQFCLYMAATNVLLECVIIRNVSQEGRSKIVDYANYTLHHLMGGLQAANYEDLATSDHSWFVHIVSELAALVNVVTQEPAFPIRALVPEDRISTLEYAIISLRDAMRRFGRPEEDYMVRDRADKDETLEDKLVRLRELRSRYYGPTPHGDNPQPGTNVSPTAPDPVEPHSTSGPLELLPAFVQVGPPLAFSIEWPAPPVRATSVPAAEPTTPAATGRPTPVPTLNPSPPAPSPVTADNPVMLRALLHHGLSSEPHASPQSPSHHGVSDGNGNLFRREVAWQVASHLVPVAPAPAPELAP</sequence>
<feature type="region of interest" description="Disordered" evidence="1">
    <location>
        <begin position="1"/>
        <end position="40"/>
    </location>
</feature>
<proteinExistence type="predicted"/>
<feature type="domain" description="DUF6535" evidence="3">
    <location>
        <begin position="76"/>
        <end position="266"/>
    </location>
</feature>
<reference evidence="4 5" key="1">
    <citation type="submission" date="2016-10" db="EMBL/GenBank/DDBJ databases">
        <title>Genome sequence of the basidiomycete white-rot fungus Trametes pubescens.</title>
        <authorList>
            <person name="Makela M.R."/>
            <person name="Granchi Z."/>
            <person name="Peng M."/>
            <person name="De Vries R.P."/>
            <person name="Grigoriev I."/>
            <person name="Riley R."/>
            <person name="Hilden K."/>
        </authorList>
    </citation>
    <scope>NUCLEOTIDE SEQUENCE [LARGE SCALE GENOMIC DNA]</scope>
    <source>
        <strain evidence="4 5">FBCC735</strain>
    </source>
</reference>
<feature type="region of interest" description="Disordered" evidence="1">
    <location>
        <begin position="814"/>
        <end position="833"/>
    </location>
</feature>
<keyword evidence="5" id="KW-1185">Reference proteome</keyword>
<keyword evidence="2" id="KW-1133">Transmembrane helix</keyword>
<dbReference type="EMBL" id="MNAD01001481">
    <property type="protein sequence ID" value="OJT05163.1"/>
    <property type="molecule type" value="Genomic_DNA"/>
</dbReference>
<dbReference type="AlphaFoldDB" id="A0A1M2VC98"/>
<feature type="transmembrane region" description="Helical" evidence="2">
    <location>
        <begin position="245"/>
        <end position="265"/>
    </location>
</feature>
<dbReference type="Proteomes" id="UP000184267">
    <property type="component" value="Unassembled WGS sequence"/>
</dbReference>
<dbReference type="InterPro" id="IPR045338">
    <property type="entry name" value="DUF6535"/>
</dbReference>
<evidence type="ECO:0000256" key="1">
    <source>
        <dbReference type="SAM" id="MobiDB-lite"/>
    </source>
</evidence>
<evidence type="ECO:0000256" key="2">
    <source>
        <dbReference type="SAM" id="Phobius"/>
    </source>
</evidence>
<feature type="region of interest" description="Disordered" evidence="1">
    <location>
        <begin position="764"/>
        <end position="795"/>
    </location>
</feature>
<feature type="transmembrane region" description="Helical" evidence="2">
    <location>
        <begin position="271"/>
        <end position="295"/>
    </location>
</feature>
<feature type="transmembrane region" description="Helical" evidence="2">
    <location>
        <begin position="100"/>
        <end position="123"/>
    </location>
</feature>
<dbReference type="Pfam" id="PF20153">
    <property type="entry name" value="DUF6535"/>
    <property type="match status" value="1"/>
</dbReference>
<gene>
    <name evidence="4" type="ORF">TRAPUB_4048</name>
</gene>
<name>A0A1M2VC98_TRAPU</name>